<reference evidence="1 2" key="1">
    <citation type="submission" date="2019-12" db="EMBL/GenBank/DDBJ databases">
        <title>The draft genomic sequence of strain Chitinophaga oryziterrae JCM 16595.</title>
        <authorList>
            <person name="Zhang X."/>
        </authorList>
    </citation>
    <scope>NUCLEOTIDE SEQUENCE [LARGE SCALE GENOMIC DNA]</scope>
    <source>
        <strain evidence="1 2">JCM 16595</strain>
    </source>
</reference>
<accession>A0A6N8J7K3</accession>
<dbReference type="Proteomes" id="UP000468388">
    <property type="component" value="Unassembled WGS sequence"/>
</dbReference>
<protein>
    <recommendedName>
        <fullName evidence="3">Cytochrome c domain-containing protein</fullName>
    </recommendedName>
</protein>
<keyword evidence="2" id="KW-1185">Reference proteome</keyword>
<name>A0A6N8J7K3_9BACT</name>
<dbReference type="AlphaFoldDB" id="A0A6N8J7K3"/>
<dbReference type="PROSITE" id="PS51257">
    <property type="entry name" value="PROKAR_LIPOPROTEIN"/>
    <property type="match status" value="1"/>
</dbReference>
<gene>
    <name evidence="1" type="ORF">GO495_11680</name>
</gene>
<comment type="caution">
    <text evidence="1">The sequence shown here is derived from an EMBL/GenBank/DDBJ whole genome shotgun (WGS) entry which is preliminary data.</text>
</comment>
<organism evidence="1 2">
    <name type="scientific">Chitinophaga oryziterrae</name>
    <dbReference type="NCBI Taxonomy" id="1031224"/>
    <lineage>
        <taxon>Bacteria</taxon>
        <taxon>Pseudomonadati</taxon>
        <taxon>Bacteroidota</taxon>
        <taxon>Chitinophagia</taxon>
        <taxon>Chitinophagales</taxon>
        <taxon>Chitinophagaceae</taxon>
        <taxon>Chitinophaga</taxon>
    </lineage>
</organism>
<sequence>MQTNMGRLLQALFFFMLITTLIAGCYYDNEALLYPSNTADCSKVSGTFTNVKSIVSGKCATAGCHNAAGAAGNTVLETYDQIRSAATRINQRAIVEKTMPPAAPLSATDIAVLKCWISSGTPNN</sequence>
<proteinExistence type="predicted"/>
<evidence type="ECO:0008006" key="3">
    <source>
        <dbReference type="Google" id="ProtNLM"/>
    </source>
</evidence>
<evidence type="ECO:0000313" key="2">
    <source>
        <dbReference type="Proteomes" id="UP000468388"/>
    </source>
</evidence>
<evidence type="ECO:0000313" key="1">
    <source>
        <dbReference type="EMBL" id="MVT41245.1"/>
    </source>
</evidence>
<dbReference type="EMBL" id="WRXO01000002">
    <property type="protein sequence ID" value="MVT41245.1"/>
    <property type="molecule type" value="Genomic_DNA"/>
</dbReference>